<dbReference type="Pfam" id="PF13376">
    <property type="entry name" value="OmdA"/>
    <property type="match status" value="1"/>
</dbReference>
<gene>
    <name evidence="1" type="ORF">CH371_05380</name>
</gene>
<comment type="caution">
    <text evidence="1">The sequence shown here is derived from an EMBL/GenBank/DDBJ whole genome shotgun (WGS) entry which is preliminary data.</text>
</comment>
<dbReference type="EMBL" id="NPDT01000001">
    <property type="protein sequence ID" value="PJZ67452.1"/>
    <property type="molecule type" value="Genomic_DNA"/>
</dbReference>
<dbReference type="RefSeq" id="WP_100757943.1">
    <property type="nucleotide sequence ID" value="NZ_NPDT01000001.1"/>
</dbReference>
<protein>
    <submittedName>
        <fullName evidence="1">Bacteriocin-protection protein</fullName>
    </submittedName>
</protein>
<organism evidence="1 2">
    <name type="scientific">Leptospira wolffii</name>
    <dbReference type="NCBI Taxonomy" id="409998"/>
    <lineage>
        <taxon>Bacteria</taxon>
        <taxon>Pseudomonadati</taxon>
        <taxon>Spirochaetota</taxon>
        <taxon>Spirochaetia</taxon>
        <taxon>Leptospirales</taxon>
        <taxon>Leptospiraceae</taxon>
        <taxon>Leptospira</taxon>
    </lineage>
</organism>
<name>A0A2M9ZG98_9LEPT</name>
<proteinExistence type="predicted"/>
<dbReference type="Proteomes" id="UP000231912">
    <property type="component" value="Unassembled WGS sequence"/>
</dbReference>
<dbReference type="AlphaFoldDB" id="A0A2M9ZG98"/>
<evidence type="ECO:0000313" key="2">
    <source>
        <dbReference type="Proteomes" id="UP000231912"/>
    </source>
</evidence>
<evidence type="ECO:0000313" key="1">
    <source>
        <dbReference type="EMBL" id="PJZ67452.1"/>
    </source>
</evidence>
<accession>A0A2M9ZG98</accession>
<reference evidence="1 2" key="1">
    <citation type="submission" date="2017-07" db="EMBL/GenBank/DDBJ databases">
        <title>Leptospira spp. isolated from tropical soils.</title>
        <authorList>
            <person name="Thibeaux R."/>
            <person name="Iraola G."/>
            <person name="Ferres I."/>
            <person name="Bierque E."/>
            <person name="Girault D."/>
            <person name="Soupe-Gilbert M.-E."/>
            <person name="Picardeau M."/>
            <person name="Goarant C."/>
        </authorList>
    </citation>
    <scope>NUCLEOTIDE SEQUENCE [LARGE SCALE GENOMIC DNA]</scope>
    <source>
        <strain evidence="1 2">FH2-C-A2</strain>
    </source>
</reference>
<sequence length="191" mass="22711">MDPIFFKSQKEFRSWLKKNHHKEFELILGFYKTKFARKGIAYKEAVDEALCFGWIDGVRKGIGVETYCIRFTPRKSNSIWSKVNRNRMLELQQLGLVMEAGLKAFQAIKKTNQYSFEQESIVMPPSYEKTFRKNKKAWSFFQSQAPYYRRTAIWWVISPKKEETKLSRLSVLISDSEKEKRIDALTWKKKT</sequence>